<keyword evidence="4 7" id="KW-0812">Transmembrane</keyword>
<feature type="transmembrane region" description="Helical" evidence="7">
    <location>
        <begin position="81"/>
        <end position="100"/>
    </location>
</feature>
<evidence type="ECO:0000256" key="4">
    <source>
        <dbReference type="ARBA" id="ARBA00022692"/>
    </source>
</evidence>
<protein>
    <submittedName>
        <fullName evidence="9">MFS transporter</fullName>
    </submittedName>
</protein>
<keyword evidence="3" id="KW-1003">Cell membrane</keyword>
<dbReference type="Gene3D" id="1.20.1250.20">
    <property type="entry name" value="MFS general substrate transporter like domains"/>
    <property type="match status" value="2"/>
</dbReference>
<dbReference type="PROSITE" id="PS50850">
    <property type="entry name" value="MFS"/>
    <property type="match status" value="1"/>
</dbReference>
<feature type="transmembrane region" description="Helical" evidence="7">
    <location>
        <begin position="372"/>
        <end position="394"/>
    </location>
</feature>
<comment type="caution">
    <text evidence="9">The sequence shown here is derived from an EMBL/GenBank/DDBJ whole genome shotgun (WGS) entry which is preliminary data.</text>
</comment>
<reference evidence="9 10" key="1">
    <citation type="submission" date="2019-08" db="EMBL/GenBank/DDBJ databases">
        <title>Marinobacter ZYF650 sp. nov., a marine bacterium isolated from seawater of the Mariana trench.</title>
        <authorList>
            <person name="Ahmad W."/>
        </authorList>
    </citation>
    <scope>NUCLEOTIDE SEQUENCE [LARGE SCALE GENOMIC DNA]</scope>
    <source>
        <strain evidence="9 10">ZYF650</strain>
    </source>
</reference>
<feature type="transmembrane region" description="Helical" evidence="7">
    <location>
        <begin position="112"/>
        <end position="130"/>
    </location>
</feature>
<feature type="transmembrane region" description="Helical" evidence="7">
    <location>
        <begin position="400"/>
        <end position="422"/>
    </location>
</feature>
<keyword evidence="2" id="KW-0813">Transport</keyword>
<evidence type="ECO:0000256" key="6">
    <source>
        <dbReference type="ARBA" id="ARBA00023136"/>
    </source>
</evidence>
<feature type="transmembrane region" description="Helical" evidence="7">
    <location>
        <begin position="200"/>
        <end position="218"/>
    </location>
</feature>
<accession>A0A5B0VKW4</accession>
<dbReference type="AlphaFoldDB" id="A0A5B0VKW4"/>
<keyword evidence="5 7" id="KW-1133">Transmembrane helix</keyword>
<feature type="transmembrane region" description="Helical" evidence="7">
    <location>
        <begin position="167"/>
        <end position="188"/>
    </location>
</feature>
<name>A0A5B0VKW4_9GAMM</name>
<dbReference type="SUPFAM" id="SSF103473">
    <property type="entry name" value="MFS general substrate transporter"/>
    <property type="match status" value="1"/>
</dbReference>
<dbReference type="EMBL" id="VTUU01000002">
    <property type="protein sequence ID" value="KAA1174755.1"/>
    <property type="molecule type" value="Genomic_DNA"/>
</dbReference>
<feature type="transmembrane region" description="Helical" evidence="7">
    <location>
        <begin position="247"/>
        <end position="268"/>
    </location>
</feature>
<evidence type="ECO:0000313" key="10">
    <source>
        <dbReference type="Proteomes" id="UP000323161"/>
    </source>
</evidence>
<evidence type="ECO:0000259" key="8">
    <source>
        <dbReference type="PROSITE" id="PS50850"/>
    </source>
</evidence>
<dbReference type="GO" id="GO:0022857">
    <property type="term" value="F:transmembrane transporter activity"/>
    <property type="evidence" value="ECO:0007669"/>
    <property type="project" value="InterPro"/>
</dbReference>
<organism evidence="9 10">
    <name type="scientific">Marinobacter salinexigens</name>
    <dbReference type="NCBI Taxonomy" id="2919747"/>
    <lineage>
        <taxon>Bacteria</taxon>
        <taxon>Pseudomonadati</taxon>
        <taxon>Pseudomonadota</taxon>
        <taxon>Gammaproteobacteria</taxon>
        <taxon>Pseudomonadales</taxon>
        <taxon>Marinobacteraceae</taxon>
        <taxon>Marinobacter</taxon>
    </lineage>
</organism>
<sequence>MRITWAARSRKTNSLQTDTFETSSGGAQIRPRGFITLKQFGSTGAFVAASVSLIAIYAASATPIPLYGLYRTADGLSYTELSLSSVVYFVGAVSSLLFLGRLSNHFGRKISAFLTLALMAVAALCFLNVHSATPLLIGRFLQGLSCGMASTALAAWVVDNAPARPSWIAPAILSCGPMTGLTIGGIISGTLVEFGSDPRVLPYLVITGVLAACVFLCFNSPETVNRKPGALSSLKPQIGLPLPARRAFRIGVFTFVPTWALGGFYQAFGPAMAMEYLHASSALAAALVFASTMAPSPIGASLAGRTSAANAQRIGMVAFALSVGTVVLTLSQGLLVPFLIASICAGISQGSVLSSSIQSVMSKVTLEQRANVLGLIYATSYTGAAVPTLIAGRLSESYSLVQVLVGYAGMATIGCIAVLLFVRNTGADSSKAS</sequence>
<evidence type="ECO:0000256" key="3">
    <source>
        <dbReference type="ARBA" id="ARBA00022475"/>
    </source>
</evidence>
<keyword evidence="10" id="KW-1185">Reference proteome</keyword>
<dbReference type="InterPro" id="IPR020846">
    <property type="entry name" value="MFS_dom"/>
</dbReference>
<dbReference type="Pfam" id="PF07690">
    <property type="entry name" value="MFS_1"/>
    <property type="match status" value="1"/>
</dbReference>
<evidence type="ECO:0000256" key="1">
    <source>
        <dbReference type="ARBA" id="ARBA00004651"/>
    </source>
</evidence>
<evidence type="ECO:0000256" key="5">
    <source>
        <dbReference type="ARBA" id="ARBA00022989"/>
    </source>
</evidence>
<evidence type="ECO:0000256" key="7">
    <source>
        <dbReference type="SAM" id="Phobius"/>
    </source>
</evidence>
<dbReference type="InterPro" id="IPR036259">
    <property type="entry name" value="MFS_trans_sf"/>
</dbReference>
<dbReference type="Proteomes" id="UP000323161">
    <property type="component" value="Unassembled WGS sequence"/>
</dbReference>
<gene>
    <name evidence="9" type="ORF">FWJ25_05055</name>
</gene>
<proteinExistence type="predicted"/>
<dbReference type="GO" id="GO:0005886">
    <property type="term" value="C:plasma membrane"/>
    <property type="evidence" value="ECO:0007669"/>
    <property type="project" value="UniProtKB-SubCell"/>
</dbReference>
<dbReference type="PANTHER" id="PTHR23517">
    <property type="entry name" value="RESISTANCE PROTEIN MDTM, PUTATIVE-RELATED-RELATED"/>
    <property type="match status" value="1"/>
</dbReference>
<dbReference type="InterPro" id="IPR050171">
    <property type="entry name" value="MFS_Transporters"/>
</dbReference>
<evidence type="ECO:0000313" key="9">
    <source>
        <dbReference type="EMBL" id="KAA1174755.1"/>
    </source>
</evidence>
<keyword evidence="6 7" id="KW-0472">Membrane</keyword>
<comment type="subcellular location">
    <subcellularLocation>
        <location evidence="1">Cell membrane</location>
        <topology evidence="1">Multi-pass membrane protein</topology>
    </subcellularLocation>
</comment>
<feature type="domain" description="Major facilitator superfamily (MFS) profile" evidence="8">
    <location>
        <begin position="44"/>
        <end position="426"/>
    </location>
</feature>
<dbReference type="PANTHER" id="PTHR23517:SF13">
    <property type="entry name" value="MAJOR FACILITATOR SUPERFAMILY MFS_1"/>
    <property type="match status" value="1"/>
</dbReference>
<evidence type="ECO:0000256" key="2">
    <source>
        <dbReference type="ARBA" id="ARBA00022448"/>
    </source>
</evidence>
<feature type="transmembrane region" description="Helical" evidence="7">
    <location>
        <begin position="40"/>
        <end position="61"/>
    </location>
</feature>
<feature type="transmembrane region" description="Helical" evidence="7">
    <location>
        <begin position="338"/>
        <end position="360"/>
    </location>
</feature>
<feature type="transmembrane region" description="Helical" evidence="7">
    <location>
        <begin position="136"/>
        <end position="158"/>
    </location>
</feature>
<feature type="transmembrane region" description="Helical" evidence="7">
    <location>
        <begin position="314"/>
        <end position="332"/>
    </location>
</feature>
<dbReference type="InterPro" id="IPR011701">
    <property type="entry name" value="MFS"/>
</dbReference>
<feature type="transmembrane region" description="Helical" evidence="7">
    <location>
        <begin position="280"/>
        <end position="302"/>
    </location>
</feature>